<organism evidence="4 5">
    <name type="scientific">Piscinibacter sakaiensis</name>
    <name type="common">Ideonella sakaiensis</name>
    <dbReference type="NCBI Taxonomy" id="1547922"/>
    <lineage>
        <taxon>Bacteria</taxon>
        <taxon>Pseudomonadati</taxon>
        <taxon>Pseudomonadota</taxon>
        <taxon>Betaproteobacteria</taxon>
        <taxon>Burkholderiales</taxon>
        <taxon>Sphaerotilaceae</taxon>
        <taxon>Piscinibacter</taxon>
    </lineage>
</organism>
<dbReference type="SUPFAM" id="SSF55781">
    <property type="entry name" value="GAF domain-like"/>
    <property type="match status" value="1"/>
</dbReference>
<feature type="domain" description="GGDEF" evidence="3">
    <location>
        <begin position="327"/>
        <end position="460"/>
    </location>
</feature>
<evidence type="ECO:0000313" key="4">
    <source>
        <dbReference type="EMBL" id="GAP38761.1"/>
    </source>
</evidence>
<dbReference type="SMART" id="SM00065">
    <property type="entry name" value="GAF"/>
    <property type="match status" value="1"/>
</dbReference>
<dbReference type="OrthoDB" id="9813903at2"/>
<dbReference type="PROSITE" id="PS50887">
    <property type="entry name" value="GGDEF"/>
    <property type="match status" value="1"/>
</dbReference>
<dbReference type="AlphaFoldDB" id="A0A0K8P803"/>
<gene>
    <name evidence="4" type="ORF">ISF6_5314</name>
</gene>
<proteinExistence type="predicted"/>
<dbReference type="InterPro" id="IPR043128">
    <property type="entry name" value="Rev_trsase/Diguanyl_cyclase"/>
</dbReference>
<dbReference type="InterPro" id="IPR001633">
    <property type="entry name" value="EAL_dom"/>
</dbReference>
<dbReference type="SMART" id="SM00267">
    <property type="entry name" value="GGDEF"/>
    <property type="match status" value="1"/>
</dbReference>
<dbReference type="Gene3D" id="3.30.450.40">
    <property type="match status" value="1"/>
</dbReference>
<dbReference type="Gene3D" id="3.30.450.20">
    <property type="entry name" value="PAS domain"/>
    <property type="match status" value="1"/>
</dbReference>
<dbReference type="SUPFAM" id="SSF55785">
    <property type="entry name" value="PYP-like sensor domain (PAS domain)"/>
    <property type="match status" value="1"/>
</dbReference>
<dbReference type="NCBIfam" id="TIGR00229">
    <property type="entry name" value="sensory_box"/>
    <property type="match status" value="1"/>
</dbReference>
<dbReference type="SMART" id="SM00052">
    <property type="entry name" value="EAL"/>
    <property type="match status" value="1"/>
</dbReference>
<dbReference type="NCBIfam" id="TIGR00254">
    <property type="entry name" value="GGDEF"/>
    <property type="match status" value="1"/>
</dbReference>
<dbReference type="PROSITE" id="PS50883">
    <property type="entry name" value="EAL"/>
    <property type="match status" value="1"/>
</dbReference>
<dbReference type="Pfam" id="PF01590">
    <property type="entry name" value="GAF"/>
    <property type="match status" value="1"/>
</dbReference>
<evidence type="ECO:0000259" key="2">
    <source>
        <dbReference type="PROSITE" id="PS50883"/>
    </source>
</evidence>
<dbReference type="CDD" id="cd01948">
    <property type="entry name" value="EAL"/>
    <property type="match status" value="1"/>
</dbReference>
<dbReference type="SUPFAM" id="SSF55073">
    <property type="entry name" value="Nucleotide cyclase"/>
    <property type="match status" value="1"/>
</dbReference>
<sequence length="731" mass="79516">MKCPPPLADESDRQAALAAYGLGSTRPLPSLDPVVQLLTRIFDVPVAAVNLIGSDHVFFAAATGWEGLPVDMGRDVSFCAHAITRDGVMIVPDARLDERFHDNPLVTGPTSLRFYAGVPLSSPEGQPLGALCVIDTRPRDFDAEEIERLKALARMAADRLELRRLEISTEQRRRPFEEFARNSPTAVVWFDQDGQLVAWNAAAARLHGYREDEGAGRPVTDLVAPAQQGLVEALIRRAAAAGTCDGLDLPDRLTGRRADGSEFVMGLSFFCWREGGRVTFNAHLEDLTEVQRRDAELQRMATTDMLTGLANRAAFYRSTEQCLLASGSAGLVMIDLDGFKDINDTLGHPTGDEVLKVVATRLQRLAGPQAQVARIGGDEFAVLLPGVTELRDAEATAERLLDGLAEPVEVGPHEIRLAASGGVALAPDHAREALELIGNADLALFRAKAIGRGRHVVFVTALRMEAEARRLYGMELHRAVGEGEFVLFYQPQVNLEDGLLTGAEALLRWRHPQRGLLSPAAFLPALEGGPLAAVVGFWVLEEACAQAARWRRLGVPRMRMGVNLFAAQFHVADLVEEVRRVLRRHDLPPEALELEVTENIVLDHDELMLRTLQGLRSLGVGIAFDDFGTGYASLGLLRSYPLTRLKIDRSFVNGMLASGRDAALVRSILDMASHFGLATVAEGVEKPSQREHLRMAGCSEGQGYLFGRPMPAAQFEDVFGIGPAPSLGRAA</sequence>
<comment type="caution">
    <text evidence="4">The sequence shown here is derived from an EMBL/GenBank/DDBJ whole genome shotgun (WGS) entry which is preliminary data.</text>
</comment>
<dbReference type="SMART" id="SM00091">
    <property type="entry name" value="PAS"/>
    <property type="match status" value="1"/>
</dbReference>
<dbReference type="InterPro" id="IPR035965">
    <property type="entry name" value="PAS-like_dom_sf"/>
</dbReference>
<dbReference type="EMBL" id="BBYR01000085">
    <property type="protein sequence ID" value="GAP38761.1"/>
    <property type="molecule type" value="Genomic_DNA"/>
</dbReference>
<dbReference type="InterPro" id="IPR000160">
    <property type="entry name" value="GGDEF_dom"/>
</dbReference>
<dbReference type="InterPro" id="IPR013656">
    <property type="entry name" value="PAS_4"/>
</dbReference>
<feature type="domain" description="EAL" evidence="2">
    <location>
        <begin position="469"/>
        <end position="723"/>
    </location>
</feature>
<evidence type="ECO:0000313" key="5">
    <source>
        <dbReference type="Proteomes" id="UP000037660"/>
    </source>
</evidence>
<dbReference type="Gene3D" id="3.30.70.270">
    <property type="match status" value="1"/>
</dbReference>
<reference evidence="5" key="1">
    <citation type="submission" date="2015-07" db="EMBL/GenBank/DDBJ databases">
        <title>Discovery of a poly(ethylene terephthalate assimilation.</title>
        <authorList>
            <person name="Yoshida S."/>
            <person name="Hiraga K."/>
            <person name="Takehana T."/>
            <person name="Taniguchi I."/>
            <person name="Yamaji H."/>
            <person name="Maeda Y."/>
            <person name="Toyohara K."/>
            <person name="Miyamoto K."/>
            <person name="Kimura Y."/>
            <person name="Oda K."/>
        </authorList>
    </citation>
    <scope>NUCLEOTIDE SEQUENCE [LARGE SCALE GENOMIC DNA]</scope>
    <source>
        <strain evidence="5">NBRC 110686 / TISTR 2288 / 201-F6</strain>
    </source>
</reference>
<dbReference type="InterPro" id="IPR003018">
    <property type="entry name" value="GAF"/>
</dbReference>
<dbReference type="Proteomes" id="UP000037660">
    <property type="component" value="Unassembled WGS sequence"/>
</dbReference>
<evidence type="ECO:0000259" key="3">
    <source>
        <dbReference type="PROSITE" id="PS50887"/>
    </source>
</evidence>
<dbReference type="Gene3D" id="3.20.20.450">
    <property type="entry name" value="EAL domain"/>
    <property type="match status" value="1"/>
</dbReference>
<dbReference type="STRING" id="1547922.ISF6_5314"/>
<dbReference type="CDD" id="cd01949">
    <property type="entry name" value="GGDEF"/>
    <property type="match status" value="1"/>
</dbReference>
<reference evidence="4 5" key="2">
    <citation type="journal article" date="2016" name="Science">
        <title>A bacterium that degrades and assimilates poly(ethylene terephthalate).</title>
        <authorList>
            <person name="Yoshida S."/>
            <person name="Hiraga K."/>
            <person name="Takehana T."/>
            <person name="Taniguchi I."/>
            <person name="Yamaji H."/>
            <person name="Maeda Y."/>
            <person name="Toyohara K."/>
            <person name="Miyamoto K."/>
            <person name="Kimura Y."/>
            <person name="Oda K."/>
        </authorList>
    </citation>
    <scope>NUCLEOTIDE SEQUENCE [LARGE SCALE GENOMIC DNA]</scope>
    <source>
        <strain evidence="5">NBRC 110686 / TISTR 2288 / 201-F6</strain>
    </source>
</reference>
<dbReference type="InterPro" id="IPR035919">
    <property type="entry name" value="EAL_sf"/>
</dbReference>
<feature type="domain" description="PAS" evidence="1">
    <location>
        <begin position="172"/>
        <end position="242"/>
    </location>
</feature>
<dbReference type="Pfam" id="PF08448">
    <property type="entry name" value="PAS_4"/>
    <property type="match status" value="1"/>
</dbReference>
<dbReference type="Pfam" id="PF00563">
    <property type="entry name" value="EAL"/>
    <property type="match status" value="1"/>
</dbReference>
<dbReference type="InterPro" id="IPR029787">
    <property type="entry name" value="Nucleotide_cyclase"/>
</dbReference>
<name>A0A0K8P803_PISS1</name>
<dbReference type="InterPro" id="IPR029016">
    <property type="entry name" value="GAF-like_dom_sf"/>
</dbReference>
<dbReference type="CDD" id="cd00130">
    <property type="entry name" value="PAS"/>
    <property type="match status" value="1"/>
</dbReference>
<protein>
    <submittedName>
        <fullName evidence="4">Sensory box/GGDEF family protein</fullName>
    </submittedName>
</protein>
<dbReference type="PANTHER" id="PTHR44757:SF2">
    <property type="entry name" value="BIOFILM ARCHITECTURE MAINTENANCE PROTEIN MBAA"/>
    <property type="match status" value="1"/>
</dbReference>
<dbReference type="Pfam" id="PF00990">
    <property type="entry name" value="GGDEF"/>
    <property type="match status" value="1"/>
</dbReference>
<dbReference type="PANTHER" id="PTHR44757">
    <property type="entry name" value="DIGUANYLATE CYCLASE DGCP"/>
    <property type="match status" value="1"/>
</dbReference>
<dbReference type="PROSITE" id="PS50112">
    <property type="entry name" value="PAS"/>
    <property type="match status" value="1"/>
</dbReference>
<dbReference type="RefSeq" id="WP_054022605.1">
    <property type="nucleotide sequence ID" value="NZ_BBYR01000085.1"/>
</dbReference>
<dbReference type="SUPFAM" id="SSF141868">
    <property type="entry name" value="EAL domain-like"/>
    <property type="match status" value="1"/>
</dbReference>
<keyword evidence="5" id="KW-1185">Reference proteome</keyword>
<dbReference type="InterPro" id="IPR000014">
    <property type="entry name" value="PAS"/>
</dbReference>
<accession>A0A0K8P803</accession>
<dbReference type="InterPro" id="IPR052155">
    <property type="entry name" value="Biofilm_reg_signaling"/>
</dbReference>
<evidence type="ECO:0000259" key="1">
    <source>
        <dbReference type="PROSITE" id="PS50112"/>
    </source>
</evidence>